<gene>
    <name evidence="2" type="ORF">PSON_ATCC_30995.1.T0310070</name>
</gene>
<dbReference type="GO" id="GO:0003726">
    <property type="term" value="F:double-stranded RNA adenosine deaminase activity"/>
    <property type="evidence" value="ECO:0007669"/>
    <property type="project" value="TreeGrafter"/>
</dbReference>
<proteinExistence type="predicted"/>
<dbReference type="AlphaFoldDB" id="A0A8S1M7J6"/>
<dbReference type="GO" id="GO:0006382">
    <property type="term" value="P:adenosine to inosine editing"/>
    <property type="evidence" value="ECO:0007669"/>
    <property type="project" value="TreeGrafter"/>
</dbReference>
<reference evidence="2" key="1">
    <citation type="submission" date="2021-01" db="EMBL/GenBank/DDBJ databases">
        <authorList>
            <consortium name="Genoscope - CEA"/>
            <person name="William W."/>
        </authorList>
    </citation>
    <scope>NUCLEOTIDE SEQUENCE</scope>
</reference>
<dbReference type="OrthoDB" id="416253at2759"/>
<feature type="domain" description="A to I editase" evidence="1">
    <location>
        <begin position="47"/>
        <end position="376"/>
    </location>
</feature>
<dbReference type="SMART" id="SM00552">
    <property type="entry name" value="ADEAMc"/>
    <property type="match status" value="1"/>
</dbReference>
<dbReference type="PANTHER" id="PTHR10910:SF62">
    <property type="entry name" value="AT07585P-RELATED"/>
    <property type="match status" value="1"/>
</dbReference>
<evidence type="ECO:0000313" key="2">
    <source>
        <dbReference type="EMBL" id="CAD8073655.1"/>
    </source>
</evidence>
<protein>
    <recommendedName>
        <fullName evidence="1">A to I editase domain-containing protein</fullName>
    </recommendedName>
</protein>
<comment type="caution">
    <text evidence="2">The sequence shown here is derived from an EMBL/GenBank/DDBJ whole genome shotgun (WGS) entry which is preliminary data.</text>
</comment>
<keyword evidence="3" id="KW-1185">Reference proteome</keyword>
<dbReference type="GO" id="GO:0005737">
    <property type="term" value="C:cytoplasm"/>
    <property type="evidence" value="ECO:0007669"/>
    <property type="project" value="TreeGrafter"/>
</dbReference>
<evidence type="ECO:0000259" key="1">
    <source>
        <dbReference type="PROSITE" id="PS50141"/>
    </source>
</evidence>
<dbReference type="PROSITE" id="PS50141">
    <property type="entry name" value="A_DEAMIN_EDITASE"/>
    <property type="match status" value="1"/>
</dbReference>
<dbReference type="GO" id="GO:0008251">
    <property type="term" value="F:tRNA-specific adenosine deaminase activity"/>
    <property type="evidence" value="ECO:0007669"/>
    <property type="project" value="TreeGrafter"/>
</dbReference>
<dbReference type="Proteomes" id="UP000692954">
    <property type="component" value="Unassembled WGS sequence"/>
</dbReference>
<dbReference type="PANTHER" id="PTHR10910">
    <property type="entry name" value="EUKARYOTE SPECIFIC DSRNA BINDING PROTEIN"/>
    <property type="match status" value="1"/>
</dbReference>
<dbReference type="InterPro" id="IPR002466">
    <property type="entry name" value="A_deamin"/>
</dbReference>
<dbReference type="GO" id="GO:0006396">
    <property type="term" value="P:RNA processing"/>
    <property type="evidence" value="ECO:0007669"/>
    <property type="project" value="InterPro"/>
</dbReference>
<organism evidence="2 3">
    <name type="scientific">Paramecium sonneborni</name>
    <dbReference type="NCBI Taxonomy" id="65129"/>
    <lineage>
        <taxon>Eukaryota</taxon>
        <taxon>Sar</taxon>
        <taxon>Alveolata</taxon>
        <taxon>Ciliophora</taxon>
        <taxon>Intramacronucleata</taxon>
        <taxon>Oligohymenophorea</taxon>
        <taxon>Peniculida</taxon>
        <taxon>Parameciidae</taxon>
        <taxon>Paramecium</taxon>
    </lineage>
</organism>
<accession>A0A8S1M7J6</accession>
<sequence>MNNYLSVLKQITHEKYQQLIQKENVNQNAVLASISLVQNEQDIILCSLGTGSKAVGLNHMNEQNHCLHSCHAEVIAKRGFQLWLYEIFSNPDEIDRYFEKQEKKYQLKKEYKVCFYVTQPPCGQAQLFPESQIYGLSAARPFSEFQKETENIPNCDPKRLRSTPANSKTPIQQKNPSFCCTDKLMIWNVVGIQGALLNKYINPIYIDNLIIEFREKFSLKQVFDVRKRSGKSKNDVLKINNKSISKSFRIQKPKLIYTKKNLFPYSPYHPKNDELNKRINRDINQQSLQSFSYLYVNSFGTEKINSINGLKWGITKKDIQKLQFLPKITKYHLFQKFKELYGSLESKHLQCNYRDAKNSNIKYLCLKMNIKKCFQEWSLDKTQFEQFQL</sequence>
<dbReference type="Pfam" id="PF02137">
    <property type="entry name" value="A_deamin"/>
    <property type="match status" value="1"/>
</dbReference>
<dbReference type="GO" id="GO:0003725">
    <property type="term" value="F:double-stranded RNA binding"/>
    <property type="evidence" value="ECO:0007669"/>
    <property type="project" value="TreeGrafter"/>
</dbReference>
<dbReference type="EMBL" id="CAJJDN010000031">
    <property type="protein sequence ID" value="CAD8073655.1"/>
    <property type="molecule type" value="Genomic_DNA"/>
</dbReference>
<dbReference type="GO" id="GO:0005730">
    <property type="term" value="C:nucleolus"/>
    <property type="evidence" value="ECO:0007669"/>
    <property type="project" value="TreeGrafter"/>
</dbReference>
<name>A0A8S1M7J6_9CILI</name>
<evidence type="ECO:0000313" key="3">
    <source>
        <dbReference type="Proteomes" id="UP000692954"/>
    </source>
</evidence>